<name>A0ABR1REZ5_9PEZI</name>
<proteinExistence type="predicted"/>
<accession>A0ABR1REZ5</accession>
<evidence type="ECO:0000313" key="3">
    <source>
        <dbReference type="Proteomes" id="UP001396898"/>
    </source>
</evidence>
<sequence>MARLKDLPNELYLELMYQCRPQDLLALVTASSHVFRVFQRYRNSVVRQIRLHLSPVPRPPEACAIARLRLLEKQCKSTDEYEHRVRLAFSELTDSSPGFIRAWPSNLTMLATLGDVCDEVDVLVEKVRAERWGAMVSHARAPFWNLGYETEPVPSQLGMEEHYVLQEGFLGYELYCRLFYHGSRALHIGTWNEPRGSQTQYGYPQSQLETLRFANVPNFFPAIQYVHSMHRGNLFELLGEHWPLEADLELSDMESTPTLLHSPLREDHQPPMDDSHARLSDFNFDAEKFMRYLTSLGMQFAAELSQSPCPTRESLILSKLRDFATLGDGIRHPRHDFPQDHESPYVDNEWLEERHVEDHDVYQVRQDLYIGPWFQNWHRMVMYSEVRESPWDIIRRFDRNRSVTCAHKKWREDQLGGRSRW</sequence>
<dbReference type="InterPro" id="IPR001810">
    <property type="entry name" value="F-box_dom"/>
</dbReference>
<feature type="domain" description="F-box" evidence="1">
    <location>
        <begin position="1"/>
        <end position="49"/>
    </location>
</feature>
<dbReference type="PROSITE" id="PS50181">
    <property type="entry name" value="FBOX"/>
    <property type="match status" value="1"/>
</dbReference>
<gene>
    <name evidence="2" type="ORF">PG991_011700</name>
</gene>
<dbReference type="EMBL" id="JAQQWI010000016">
    <property type="protein sequence ID" value="KAK8009149.1"/>
    <property type="molecule type" value="Genomic_DNA"/>
</dbReference>
<evidence type="ECO:0000313" key="2">
    <source>
        <dbReference type="EMBL" id="KAK8009149.1"/>
    </source>
</evidence>
<protein>
    <recommendedName>
        <fullName evidence="1">F-box domain-containing protein</fullName>
    </recommendedName>
</protein>
<dbReference type="Proteomes" id="UP001396898">
    <property type="component" value="Unassembled WGS sequence"/>
</dbReference>
<reference evidence="2 3" key="1">
    <citation type="submission" date="2023-01" db="EMBL/GenBank/DDBJ databases">
        <title>Analysis of 21 Apiospora genomes using comparative genomics revels a genus with tremendous synthesis potential of carbohydrate active enzymes and secondary metabolites.</title>
        <authorList>
            <person name="Sorensen T."/>
        </authorList>
    </citation>
    <scope>NUCLEOTIDE SEQUENCE [LARGE SCALE GENOMIC DNA]</scope>
    <source>
        <strain evidence="2 3">CBS 20057</strain>
    </source>
</reference>
<keyword evidence="3" id="KW-1185">Reference proteome</keyword>
<comment type="caution">
    <text evidence="2">The sequence shown here is derived from an EMBL/GenBank/DDBJ whole genome shotgun (WGS) entry which is preliminary data.</text>
</comment>
<evidence type="ECO:0000259" key="1">
    <source>
        <dbReference type="PROSITE" id="PS50181"/>
    </source>
</evidence>
<organism evidence="2 3">
    <name type="scientific">Apiospora marii</name>
    <dbReference type="NCBI Taxonomy" id="335849"/>
    <lineage>
        <taxon>Eukaryota</taxon>
        <taxon>Fungi</taxon>
        <taxon>Dikarya</taxon>
        <taxon>Ascomycota</taxon>
        <taxon>Pezizomycotina</taxon>
        <taxon>Sordariomycetes</taxon>
        <taxon>Xylariomycetidae</taxon>
        <taxon>Amphisphaeriales</taxon>
        <taxon>Apiosporaceae</taxon>
        <taxon>Apiospora</taxon>
    </lineage>
</organism>